<protein>
    <recommendedName>
        <fullName evidence="6">Galactose oxidase</fullName>
    </recommendedName>
</protein>
<feature type="region of interest" description="Disordered" evidence="1">
    <location>
        <begin position="386"/>
        <end position="419"/>
    </location>
</feature>
<dbReference type="GeneID" id="90038072"/>
<keyword evidence="3" id="KW-0732">Signal</keyword>
<feature type="chain" id="PRO_5046772830" description="Galactose oxidase" evidence="3">
    <location>
        <begin position="18"/>
        <end position="683"/>
    </location>
</feature>
<evidence type="ECO:0000313" key="4">
    <source>
        <dbReference type="EMBL" id="KAK7205460.1"/>
    </source>
</evidence>
<gene>
    <name evidence="4" type="ORF">BZA70DRAFT_278186</name>
</gene>
<dbReference type="InterPro" id="IPR015915">
    <property type="entry name" value="Kelch-typ_b-propeller"/>
</dbReference>
<organism evidence="4 5">
    <name type="scientific">Myxozyma melibiosi</name>
    <dbReference type="NCBI Taxonomy" id="54550"/>
    <lineage>
        <taxon>Eukaryota</taxon>
        <taxon>Fungi</taxon>
        <taxon>Dikarya</taxon>
        <taxon>Ascomycota</taxon>
        <taxon>Saccharomycotina</taxon>
        <taxon>Lipomycetes</taxon>
        <taxon>Lipomycetales</taxon>
        <taxon>Lipomycetaceae</taxon>
        <taxon>Myxozyma</taxon>
    </lineage>
</organism>
<keyword evidence="5" id="KW-1185">Reference proteome</keyword>
<dbReference type="Proteomes" id="UP001498771">
    <property type="component" value="Unassembled WGS sequence"/>
</dbReference>
<keyword evidence="2" id="KW-0472">Membrane</keyword>
<evidence type="ECO:0000256" key="1">
    <source>
        <dbReference type="SAM" id="MobiDB-lite"/>
    </source>
</evidence>
<evidence type="ECO:0000313" key="5">
    <source>
        <dbReference type="Proteomes" id="UP001498771"/>
    </source>
</evidence>
<feature type="signal peptide" evidence="3">
    <location>
        <begin position="1"/>
        <end position="17"/>
    </location>
</feature>
<dbReference type="RefSeq" id="XP_064768493.1">
    <property type="nucleotide sequence ID" value="XM_064912560.1"/>
</dbReference>
<feature type="compositionally biased region" description="Polar residues" evidence="1">
    <location>
        <begin position="488"/>
        <end position="503"/>
    </location>
</feature>
<feature type="compositionally biased region" description="Low complexity" evidence="1">
    <location>
        <begin position="649"/>
        <end position="664"/>
    </location>
</feature>
<dbReference type="SUPFAM" id="SSF117281">
    <property type="entry name" value="Kelch motif"/>
    <property type="match status" value="1"/>
</dbReference>
<feature type="compositionally biased region" description="Polar residues" evidence="1">
    <location>
        <begin position="665"/>
        <end position="683"/>
    </location>
</feature>
<feature type="region of interest" description="Disordered" evidence="1">
    <location>
        <begin position="470"/>
        <end position="522"/>
    </location>
</feature>
<comment type="caution">
    <text evidence="4">The sequence shown here is derived from an EMBL/GenBank/DDBJ whole genome shotgun (WGS) entry which is preliminary data.</text>
</comment>
<keyword evidence="2" id="KW-0812">Transmembrane</keyword>
<sequence>MRVLAVLLALAPSAARAWSTSFNLTDTFYFQAADSSFFSVSLSGASVSNASLSDNIDAGSVSRLSTPPSNGSVILGHDKTVYAFHGECNSSLGVSSYSVDDDSWSTISVDSSDALPDYSSGAVYFVDLTTESLVYIFGGSCSASSTSNSETFYSSLSAYNTTSAAFVDVDNTNPPVALANASALTAGSYAILFGGVAEEGWIGMSQLAVWEASSWSYKSVLNSSSIDSRTNPLVILSDLADYAVVIGGYVDGRAADPNLAVVSLSTSSSWSWSEPSIDDFPGSILGAAMLPGNVLVAITNDTDPDVVLLNTTSWTYLSSYSSSTLKTGKTLDSAASATSTLTTTVTTHSGLSRGSVAAIATLSVIAGLVTAYIIYSYIAKRRRRRRPLGPLTPNSDQGIFLPSRFDEKPLDDSDNNSVTTWEEKRQTWIKKYSGVPFNANDPIVAGVDSLAANMSGNNSVNSDEPIMMRIPSPATTPFADTPHDRLNQRSTSLTSGRSNTVRSTESDSADSHTDRSESSTIFGISRKSIRSFRHSVRSTSSTASSVSAGGLGLTGGRSRAFRRRVSGGGTLQNGLGIKEMNHGSIERSLQERQGRAHAGAHNDDEDEDLYELFKDREVQVLVSTKRKGKLRITNPDEDQEPVHRSASQSTLSPLPPAKLSSSGSTRTRWLTGNQNDNSGYSQL</sequence>
<feature type="compositionally biased region" description="Low complexity" evidence="1">
    <location>
        <begin position="537"/>
        <end position="548"/>
    </location>
</feature>
<feature type="region of interest" description="Disordered" evidence="1">
    <location>
        <begin position="535"/>
        <end position="579"/>
    </location>
</feature>
<name>A0ABR1F6J0_9ASCO</name>
<evidence type="ECO:0000256" key="3">
    <source>
        <dbReference type="SAM" id="SignalP"/>
    </source>
</evidence>
<keyword evidence="2" id="KW-1133">Transmembrane helix</keyword>
<evidence type="ECO:0000256" key="2">
    <source>
        <dbReference type="SAM" id="Phobius"/>
    </source>
</evidence>
<feature type="transmembrane region" description="Helical" evidence="2">
    <location>
        <begin position="356"/>
        <end position="378"/>
    </location>
</feature>
<proteinExistence type="predicted"/>
<reference evidence="4 5" key="1">
    <citation type="submission" date="2024-03" db="EMBL/GenBank/DDBJ databases">
        <title>Genome-scale model development and genomic sequencing of the oleaginous clade Lipomyces.</title>
        <authorList>
            <consortium name="Lawrence Berkeley National Laboratory"/>
            <person name="Czajka J.J."/>
            <person name="Han Y."/>
            <person name="Kim J."/>
            <person name="Mondo S.J."/>
            <person name="Hofstad B.A."/>
            <person name="Robles A."/>
            <person name="Haridas S."/>
            <person name="Riley R."/>
            <person name="LaButti K."/>
            <person name="Pangilinan J."/>
            <person name="Andreopoulos W."/>
            <person name="Lipzen A."/>
            <person name="Yan J."/>
            <person name="Wang M."/>
            <person name="Ng V."/>
            <person name="Grigoriev I.V."/>
            <person name="Spatafora J.W."/>
            <person name="Magnuson J.K."/>
            <person name="Baker S.E."/>
            <person name="Pomraning K.R."/>
        </authorList>
    </citation>
    <scope>NUCLEOTIDE SEQUENCE [LARGE SCALE GENOMIC DNA]</scope>
    <source>
        <strain evidence="4 5">Phaff 52-87</strain>
    </source>
</reference>
<feature type="region of interest" description="Disordered" evidence="1">
    <location>
        <begin position="631"/>
        <end position="683"/>
    </location>
</feature>
<dbReference type="EMBL" id="JBBJBU010000005">
    <property type="protein sequence ID" value="KAK7205460.1"/>
    <property type="molecule type" value="Genomic_DNA"/>
</dbReference>
<accession>A0ABR1F6J0</accession>
<evidence type="ECO:0008006" key="6">
    <source>
        <dbReference type="Google" id="ProtNLM"/>
    </source>
</evidence>